<keyword evidence="1" id="KW-0067">ATP-binding</keyword>
<name>A0A4Q5LSM1_9BACT</name>
<keyword evidence="1" id="KW-0547">Nucleotide-binding</keyword>
<dbReference type="RefSeq" id="WP_130024213.1">
    <property type="nucleotide sequence ID" value="NZ_SEWF01000084.1"/>
</dbReference>
<proteinExistence type="predicted"/>
<dbReference type="Proteomes" id="UP000293162">
    <property type="component" value="Unassembled WGS sequence"/>
</dbReference>
<dbReference type="InterPro" id="IPR027417">
    <property type="entry name" value="P-loop_NTPase"/>
</dbReference>
<reference evidence="1 2" key="1">
    <citation type="submission" date="2019-02" db="EMBL/GenBank/DDBJ databases">
        <title>Bacterial novel species Emticicia sp. 17J42-9 isolated from soil.</title>
        <authorList>
            <person name="Jung H.-Y."/>
        </authorList>
    </citation>
    <scope>NUCLEOTIDE SEQUENCE [LARGE SCALE GENOMIC DNA]</scope>
    <source>
        <strain evidence="1 2">17J42-9</strain>
    </source>
</reference>
<dbReference type="SUPFAM" id="SSF52540">
    <property type="entry name" value="P-loop containing nucleoside triphosphate hydrolases"/>
    <property type="match status" value="1"/>
</dbReference>
<dbReference type="OrthoDB" id="8450256at2"/>
<sequence>MPRKIDDPNNNFILLFSQEYSDFVGREKELEVLKRFTENEKLFSWTYVTGQGGVGKSRLLLEICKQLQKKDWVTWFSNDITELVKRHDYFDYNLLIVLDDYTINSNELFGIVQGISNKTKRNKVRLIFINRMKPEHYDNLKKTNPYFQENLFEDELLEIKGFPKLDFLNFVKSIVLKKNDKIDVSWIKNNELEHIESYSRPIFGILLGLAIAEEKNISNWVESDILEYFYKREYIRLQKYFNEEKILLDKHLNLIAILFICKSPVNEDIKKLLKLGKDWLPEPYKFQQQFLSNFLITDNKSNQWISLYPDIISIYFVLQRLSNIDENILYGFEEIKSILSFIDKEINISFGGPSYLKLRIIEDFPESEVGVKILTNWDENDFLSKNLINVYTWSIVEIVKDTKFNDFKKIPSYENIFNNLLQTDTIFSQIELHFIMFKRHLIFKNYEVDKNYLYLKNSTDRYKENIGEQRWFFPSFEDNFDVRPPKTYLPLITNVAFVEEDIPYLEALSISNILIKKLEIKRSKKTLFNRLETLSVEWNDPRIKKEFLLTIIHSDLIKDKKETLVYIINLLNRLVQSSEFQPTQMETIIRVNVIIVDCIFIVIHYLINNKDFSTLERVFTIGLNFIFSLNKYIERHRKTINYFIYKTDRELIDVLRKQGRLDISSKYLISNISLRNYMNY</sequence>
<accession>A0A4Q5LSM1</accession>
<protein>
    <submittedName>
        <fullName evidence="1">ATP-binding protein</fullName>
    </submittedName>
</protein>
<dbReference type="AlphaFoldDB" id="A0A4Q5LSM1"/>
<organism evidence="1 2">
    <name type="scientific">Emticicia agri</name>
    <dbReference type="NCBI Taxonomy" id="2492393"/>
    <lineage>
        <taxon>Bacteria</taxon>
        <taxon>Pseudomonadati</taxon>
        <taxon>Bacteroidota</taxon>
        <taxon>Cytophagia</taxon>
        <taxon>Cytophagales</taxon>
        <taxon>Leadbetterellaceae</taxon>
        <taxon>Emticicia</taxon>
    </lineage>
</organism>
<gene>
    <name evidence="1" type="ORF">EWM59_26335</name>
</gene>
<comment type="caution">
    <text evidence="1">The sequence shown here is derived from an EMBL/GenBank/DDBJ whole genome shotgun (WGS) entry which is preliminary data.</text>
</comment>
<dbReference type="GO" id="GO:0005524">
    <property type="term" value="F:ATP binding"/>
    <property type="evidence" value="ECO:0007669"/>
    <property type="project" value="UniProtKB-KW"/>
</dbReference>
<evidence type="ECO:0000313" key="2">
    <source>
        <dbReference type="Proteomes" id="UP000293162"/>
    </source>
</evidence>
<dbReference type="Gene3D" id="3.40.50.300">
    <property type="entry name" value="P-loop containing nucleotide triphosphate hydrolases"/>
    <property type="match status" value="1"/>
</dbReference>
<dbReference type="EMBL" id="SEWF01000084">
    <property type="protein sequence ID" value="RYU92596.1"/>
    <property type="molecule type" value="Genomic_DNA"/>
</dbReference>
<evidence type="ECO:0000313" key="1">
    <source>
        <dbReference type="EMBL" id="RYU92596.1"/>
    </source>
</evidence>
<keyword evidence="2" id="KW-1185">Reference proteome</keyword>